<keyword evidence="2" id="KW-1185">Reference proteome</keyword>
<dbReference type="Proteomes" id="UP001431783">
    <property type="component" value="Unassembled WGS sequence"/>
</dbReference>
<dbReference type="EMBL" id="JARQZJ010000135">
    <property type="protein sequence ID" value="KAK9892553.1"/>
    <property type="molecule type" value="Genomic_DNA"/>
</dbReference>
<name>A0AAW1VBH8_9CUCU</name>
<protein>
    <recommendedName>
        <fullName evidence="3">LAGLIDADG homing endonuclease</fullName>
    </recommendedName>
</protein>
<evidence type="ECO:0000313" key="2">
    <source>
        <dbReference type="Proteomes" id="UP001431783"/>
    </source>
</evidence>
<reference evidence="1 2" key="1">
    <citation type="submission" date="2023-03" db="EMBL/GenBank/DDBJ databases">
        <title>Genome insight into feeding habits of ladybird beetles.</title>
        <authorList>
            <person name="Li H.-S."/>
            <person name="Huang Y.-H."/>
            <person name="Pang H."/>
        </authorList>
    </citation>
    <scope>NUCLEOTIDE SEQUENCE [LARGE SCALE GENOMIC DNA]</scope>
    <source>
        <strain evidence="1">SYSU_2023b</strain>
        <tissue evidence="1">Whole body</tissue>
    </source>
</reference>
<sequence>MYKSSWYTVSVVCGHHISLHLASSERFVTGCAKPLGFIKFGDKEIQVFIFCEKYELKHNFTKDIGLASKDWLKMFLKRHPEIPMRKAQFINAVRAQKLNRIIEQETLNEHKVKRKTTQKISKEKPKNLCRRLKMKKRNDLMVIKEKEAIYS</sequence>
<comment type="caution">
    <text evidence="1">The sequence shown here is derived from an EMBL/GenBank/DDBJ whole genome shotgun (WGS) entry which is preliminary data.</text>
</comment>
<evidence type="ECO:0000313" key="1">
    <source>
        <dbReference type="EMBL" id="KAK9892553.1"/>
    </source>
</evidence>
<proteinExistence type="predicted"/>
<dbReference type="AlphaFoldDB" id="A0AAW1VBH8"/>
<evidence type="ECO:0008006" key="3">
    <source>
        <dbReference type="Google" id="ProtNLM"/>
    </source>
</evidence>
<gene>
    <name evidence="1" type="ORF">WA026_020536</name>
</gene>
<organism evidence="1 2">
    <name type="scientific">Henosepilachna vigintioctopunctata</name>
    <dbReference type="NCBI Taxonomy" id="420089"/>
    <lineage>
        <taxon>Eukaryota</taxon>
        <taxon>Metazoa</taxon>
        <taxon>Ecdysozoa</taxon>
        <taxon>Arthropoda</taxon>
        <taxon>Hexapoda</taxon>
        <taxon>Insecta</taxon>
        <taxon>Pterygota</taxon>
        <taxon>Neoptera</taxon>
        <taxon>Endopterygota</taxon>
        <taxon>Coleoptera</taxon>
        <taxon>Polyphaga</taxon>
        <taxon>Cucujiformia</taxon>
        <taxon>Coccinelloidea</taxon>
        <taxon>Coccinellidae</taxon>
        <taxon>Epilachninae</taxon>
        <taxon>Epilachnini</taxon>
        <taxon>Henosepilachna</taxon>
    </lineage>
</organism>
<accession>A0AAW1VBH8</accession>